<evidence type="ECO:0000313" key="2">
    <source>
        <dbReference type="EMBL" id="MFC0047458.1"/>
    </source>
</evidence>
<evidence type="ECO:0000313" key="3">
    <source>
        <dbReference type="Proteomes" id="UP001589813"/>
    </source>
</evidence>
<accession>A0ABV6BBR1</accession>
<protein>
    <submittedName>
        <fullName evidence="2">PepSY domain-containing protein</fullName>
    </submittedName>
</protein>
<dbReference type="RefSeq" id="WP_377240767.1">
    <property type="nucleotide sequence ID" value="NZ_JBHLXP010000001.1"/>
</dbReference>
<organism evidence="2 3">
    <name type="scientific">Rheinheimera tilapiae</name>
    <dbReference type="NCBI Taxonomy" id="875043"/>
    <lineage>
        <taxon>Bacteria</taxon>
        <taxon>Pseudomonadati</taxon>
        <taxon>Pseudomonadota</taxon>
        <taxon>Gammaproteobacteria</taxon>
        <taxon>Chromatiales</taxon>
        <taxon>Chromatiaceae</taxon>
        <taxon>Rheinheimera</taxon>
    </lineage>
</organism>
<dbReference type="PANTHER" id="PTHR34219">
    <property type="entry name" value="IRON-REGULATED INNER MEMBRANE PROTEIN-RELATED"/>
    <property type="match status" value="1"/>
</dbReference>
<proteinExistence type="predicted"/>
<name>A0ABV6BBR1_9GAMM</name>
<gene>
    <name evidence="2" type="ORF">ACFFJP_04020</name>
</gene>
<reference evidence="2 3" key="1">
    <citation type="submission" date="2024-09" db="EMBL/GenBank/DDBJ databases">
        <authorList>
            <person name="Sun Q."/>
            <person name="Mori K."/>
        </authorList>
    </citation>
    <scope>NUCLEOTIDE SEQUENCE [LARGE SCALE GENOMIC DNA]</scope>
    <source>
        <strain evidence="2 3">KCTC 23315</strain>
    </source>
</reference>
<sequence length="243" mass="27853">MVFPNLRRERFWRNLHFYLGLILSLQLVAWFASGVVMSWFPIEQVRGEHLQQPAPEVRWSDAMITPADALQRATAEFRQAQLSLSQRGAEPVYHLQQDNKQLFISAQSGQILQTLSENAVRKIVQQRYQGTGTVQSVELLAQAPAEVRGLTPPLWLVQFADNEQSAFYFHPITGQLLRVRTDTWRLYDFFWMLHIMDYEDRSDFNHPLLIISAGSALGFTLGGFVLLGFRIARGSRHHSNVNG</sequence>
<dbReference type="PANTHER" id="PTHR34219:SF6">
    <property type="entry name" value="BLR3280 PROTEIN"/>
    <property type="match status" value="1"/>
</dbReference>
<keyword evidence="1" id="KW-0812">Transmembrane</keyword>
<keyword evidence="3" id="KW-1185">Reference proteome</keyword>
<dbReference type="Proteomes" id="UP001589813">
    <property type="component" value="Unassembled WGS sequence"/>
</dbReference>
<feature type="transmembrane region" description="Helical" evidence="1">
    <location>
        <begin position="208"/>
        <end position="229"/>
    </location>
</feature>
<dbReference type="EMBL" id="JBHLXP010000001">
    <property type="protein sequence ID" value="MFC0047458.1"/>
    <property type="molecule type" value="Genomic_DNA"/>
</dbReference>
<comment type="caution">
    <text evidence="2">The sequence shown here is derived from an EMBL/GenBank/DDBJ whole genome shotgun (WGS) entry which is preliminary data.</text>
</comment>
<keyword evidence="1" id="KW-0472">Membrane</keyword>
<feature type="transmembrane region" description="Helical" evidence="1">
    <location>
        <begin position="17"/>
        <end position="40"/>
    </location>
</feature>
<keyword evidence="1" id="KW-1133">Transmembrane helix</keyword>
<dbReference type="InterPro" id="IPR005625">
    <property type="entry name" value="PepSY-ass_TM"/>
</dbReference>
<evidence type="ECO:0000256" key="1">
    <source>
        <dbReference type="SAM" id="Phobius"/>
    </source>
</evidence>